<dbReference type="Proteomes" id="UP000828390">
    <property type="component" value="Unassembled WGS sequence"/>
</dbReference>
<reference evidence="1" key="1">
    <citation type="journal article" date="2019" name="bioRxiv">
        <title>The Genome of the Zebra Mussel, Dreissena polymorpha: A Resource for Invasive Species Research.</title>
        <authorList>
            <person name="McCartney M.A."/>
            <person name="Auch B."/>
            <person name="Kono T."/>
            <person name="Mallez S."/>
            <person name="Zhang Y."/>
            <person name="Obille A."/>
            <person name="Becker A."/>
            <person name="Abrahante J.E."/>
            <person name="Garbe J."/>
            <person name="Badalamenti J.P."/>
            <person name="Herman A."/>
            <person name="Mangelson H."/>
            <person name="Liachko I."/>
            <person name="Sullivan S."/>
            <person name="Sone E.D."/>
            <person name="Koren S."/>
            <person name="Silverstein K.A.T."/>
            <person name="Beckman K.B."/>
            <person name="Gohl D.M."/>
        </authorList>
    </citation>
    <scope>NUCLEOTIDE SEQUENCE</scope>
    <source>
        <strain evidence="1">Duluth1</strain>
        <tissue evidence="1">Whole animal</tissue>
    </source>
</reference>
<dbReference type="AlphaFoldDB" id="A0A9D4CUX4"/>
<evidence type="ECO:0000313" key="1">
    <source>
        <dbReference type="EMBL" id="KAH3733440.1"/>
    </source>
</evidence>
<keyword evidence="2" id="KW-1185">Reference proteome</keyword>
<dbReference type="EMBL" id="JAIWYP010000011">
    <property type="protein sequence ID" value="KAH3733440.1"/>
    <property type="molecule type" value="Genomic_DNA"/>
</dbReference>
<evidence type="ECO:0000313" key="2">
    <source>
        <dbReference type="Proteomes" id="UP000828390"/>
    </source>
</evidence>
<gene>
    <name evidence="1" type="ORF">DPMN_039867</name>
</gene>
<proteinExistence type="predicted"/>
<organism evidence="1 2">
    <name type="scientific">Dreissena polymorpha</name>
    <name type="common">Zebra mussel</name>
    <name type="synonym">Mytilus polymorpha</name>
    <dbReference type="NCBI Taxonomy" id="45954"/>
    <lineage>
        <taxon>Eukaryota</taxon>
        <taxon>Metazoa</taxon>
        <taxon>Spiralia</taxon>
        <taxon>Lophotrochozoa</taxon>
        <taxon>Mollusca</taxon>
        <taxon>Bivalvia</taxon>
        <taxon>Autobranchia</taxon>
        <taxon>Heteroconchia</taxon>
        <taxon>Euheterodonta</taxon>
        <taxon>Imparidentia</taxon>
        <taxon>Neoheterodontei</taxon>
        <taxon>Myida</taxon>
        <taxon>Dreissenoidea</taxon>
        <taxon>Dreissenidae</taxon>
        <taxon>Dreissena</taxon>
    </lineage>
</organism>
<protein>
    <submittedName>
        <fullName evidence="1">Uncharacterized protein</fullName>
    </submittedName>
</protein>
<reference evidence="1" key="2">
    <citation type="submission" date="2020-11" db="EMBL/GenBank/DDBJ databases">
        <authorList>
            <person name="McCartney M.A."/>
            <person name="Auch B."/>
            <person name="Kono T."/>
            <person name="Mallez S."/>
            <person name="Becker A."/>
            <person name="Gohl D.M."/>
            <person name="Silverstein K.A.T."/>
            <person name="Koren S."/>
            <person name="Bechman K.B."/>
            <person name="Herman A."/>
            <person name="Abrahante J.E."/>
            <person name="Garbe J."/>
        </authorList>
    </citation>
    <scope>NUCLEOTIDE SEQUENCE</scope>
    <source>
        <strain evidence="1">Duluth1</strain>
        <tissue evidence="1">Whole animal</tissue>
    </source>
</reference>
<name>A0A9D4CUX4_DREPO</name>
<accession>A0A9D4CUX4</accession>
<comment type="caution">
    <text evidence="1">The sequence shown here is derived from an EMBL/GenBank/DDBJ whole genome shotgun (WGS) entry which is preliminary data.</text>
</comment>
<sequence length="78" mass="8404">MIGRVEVGNSFRELSADEVSGARGDQYLARGSIAVEDNHVHTAQLPVAVQNENIHSISASRGMHSATWGFSQMKIPPS</sequence>